<feature type="region of interest" description="Disordered" evidence="2">
    <location>
        <begin position="195"/>
        <end position="218"/>
    </location>
</feature>
<protein>
    <submittedName>
        <fullName evidence="4">ParB N-terminal domain-containing protein</fullName>
    </submittedName>
</protein>
<dbReference type="RefSeq" id="WP_229982048.1">
    <property type="nucleotide sequence ID" value="NZ_JAJJPB010000035.1"/>
</dbReference>
<dbReference type="SUPFAM" id="SSF110849">
    <property type="entry name" value="ParB/Sulfiredoxin"/>
    <property type="match status" value="1"/>
</dbReference>
<dbReference type="PANTHER" id="PTHR33375">
    <property type="entry name" value="CHROMOSOME-PARTITIONING PROTEIN PARB-RELATED"/>
    <property type="match status" value="1"/>
</dbReference>
<dbReference type="Pfam" id="PF02195">
    <property type="entry name" value="ParB_N"/>
    <property type="match status" value="1"/>
</dbReference>
<evidence type="ECO:0000259" key="3">
    <source>
        <dbReference type="SMART" id="SM00470"/>
    </source>
</evidence>
<evidence type="ECO:0000256" key="2">
    <source>
        <dbReference type="SAM" id="MobiDB-lite"/>
    </source>
</evidence>
<dbReference type="Gene3D" id="3.90.1530.10">
    <property type="entry name" value="Conserved hypothetical protein from pyrococcus furiosus pfu- 392566-001, ParB domain"/>
    <property type="match status" value="1"/>
</dbReference>
<dbReference type="CDD" id="cd16410">
    <property type="entry name" value="ParB_N_like"/>
    <property type="match status" value="1"/>
</dbReference>
<comment type="caution">
    <text evidence="4">The sequence shown here is derived from an EMBL/GenBank/DDBJ whole genome shotgun (WGS) entry which is preliminary data.</text>
</comment>
<reference evidence="4" key="1">
    <citation type="submission" date="2021-11" db="EMBL/GenBank/DDBJ databases">
        <authorList>
            <person name="Qingchun L."/>
            <person name="Dong Z."/>
            <person name="Zongwei Q."/>
            <person name="Jia Z."/>
            <person name="Duotao L."/>
        </authorList>
    </citation>
    <scope>NUCLEOTIDE SEQUENCE</scope>
    <source>
        <strain evidence="4">WLY-B-L2</strain>
    </source>
</reference>
<feature type="domain" description="ParB-like N-terminal" evidence="3">
    <location>
        <begin position="1"/>
        <end position="85"/>
    </location>
</feature>
<keyword evidence="5" id="KW-1185">Reference proteome</keyword>
<dbReference type="EMBL" id="JAJJPB010000035">
    <property type="protein sequence ID" value="MCC9296524.1"/>
    <property type="molecule type" value="Genomic_DNA"/>
</dbReference>
<proteinExistence type="predicted"/>
<dbReference type="Proteomes" id="UP001165422">
    <property type="component" value="Unassembled WGS sequence"/>
</dbReference>
<dbReference type="PANTHER" id="PTHR33375:SF1">
    <property type="entry name" value="CHROMOSOME-PARTITIONING PROTEIN PARB-RELATED"/>
    <property type="match status" value="1"/>
</dbReference>
<organism evidence="4 5">
    <name type="scientific">Clostridium aromativorans</name>
    <dbReference type="NCBI Taxonomy" id="2836848"/>
    <lineage>
        <taxon>Bacteria</taxon>
        <taxon>Bacillati</taxon>
        <taxon>Bacillota</taxon>
        <taxon>Clostridia</taxon>
        <taxon>Eubacteriales</taxon>
        <taxon>Clostridiaceae</taxon>
        <taxon>Clostridium</taxon>
    </lineage>
</organism>
<dbReference type="SMART" id="SM00470">
    <property type="entry name" value="ParB"/>
    <property type="match status" value="1"/>
</dbReference>
<evidence type="ECO:0000313" key="4">
    <source>
        <dbReference type="EMBL" id="MCC9296524.1"/>
    </source>
</evidence>
<accession>A0ABS8N9P3</accession>
<gene>
    <name evidence="4" type="ORF">LN736_16895</name>
</gene>
<keyword evidence="1" id="KW-0175">Coiled coil</keyword>
<feature type="coiled-coil region" evidence="1">
    <location>
        <begin position="98"/>
        <end position="125"/>
    </location>
</feature>
<dbReference type="InterPro" id="IPR003115">
    <property type="entry name" value="ParB_N"/>
</dbReference>
<sequence length="371" mass="43237">MLIDIDKITVNKRIRKDFGNIDELAEDIKENGLINPPVVTPEFHLIAGERRLRALEYLGYEQVEVRVMAAKDYEHQFKLEISENENRKDFTFSERIEYARKLEEIERVKAEKRRLANLKQNTEVESFPPRAEQGKTREIVAEKSGFGSGKTFEKAKYISENASEEMIKSLDEGKLSINKAYMELRKSRDEALKKAKEAEKTAGQEKQEKEELAKKYMESKKRSDEIEKKYKLKLSEKPHVVKKEIIPNDYEEFRKRVSVLEAEKKKLEEQNIEKDDELEKKNEELAALSRAEIQLKNKYKVRHELANLVQEVNGSTAKIELLMKDIDNLEDMEITNFMEDVVESLCDSIEKINSLNKNRKGDVVNAEFEVG</sequence>
<name>A0ABS8N9P3_9CLOT</name>
<dbReference type="InterPro" id="IPR036086">
    <property type="entry name" value="ParB/Sulfiredoxin_sf"/>
</dbReference>
<dbReference type="InterPro" id="IPR050336">
    <property type="entry name" value="Chromosome_partition/occlusion"/>
</dbReference>
<evidence type="ECO:0000256" key="1">
    <source>
        <dbReference type="SAM" id="Coils"/>
    </source>
</evidence>
<evidence type="ECO:0000313" key="5">
    <source>
        <dbReference type="Proteomes" id="UP001165422"/>
    </source>
</evidence>